<evidence type="ECO:0000256" key="10">
    <source>
        <dbReference type="ARBA" id="ARBA00023285"/>
    </source>
</evidence>
<dbReference type="InterPro" id="IPR013678">
    <property type="entry name" value="RNR_2_N"/>
</dbReference>
<organism evidence="18 19">
    <name type="scientific">Polycladomyces zharkentensis</name>
    <dbReference type="NCBI Taxonomy" id="2807616"/>
    <lineage>
        <taxon>Bacteria</taxon>
        <taxon>Bacillati</taxon>
        <taxon>Bacillota</taxon>
        <taxon>Bacilli</taxon>
        <taxon>Bacillales</taxon>
        <taxon>Thermoactinomycetaceae</taxon>
        <taxon>Polycladomyces</taxon>
    </lineage>
</organism>
<evidence type="ECO:0000256" key="5">
    <source>
        <dbReference type="ARBA" id="ARBA00022628"/>
    </source>
</evidence>
<dbReference type="SUPFAM" id="SSF51998">
    <property type="entry name" value="PFL-like glycyl radical enzymes"/>
    <property type="match status" value="1"/>
</dbReference>
<feature type="domain" description="Ribonucleotide reductase large subunit C-terminal" evidence="15">
    <location>
        <begin position="204"/>
        <end position="700"/>
    </location>
</feature>
<evidence type="ECO:0000256" key="12">
    <source>
        <dbReference type="ARBA" id="ARBA00047754"/>
    </source>
</evidence>
<feature type="region of interest" description="Disordered" evidence="14">
    <location>
        <begin position="1044"/>
        <end position="1083"/>
    </location>
</feature>
<accession>A0ABS2WK90</accession>
<evidence type="ECO:0000256" key="2">
    <source>
        <dbReference type="ARBA" id="ARBA00007405"/>
    </source>
</evidence>
<dbReference type="InterPro" id="IPR050862">
    <property type="entry name" value="RdRp_reductase_class-2"/>
</dbReference>
<proteinExistence type="inferred from homology"/>
<evidence type="ECO:0000256" key="7">
    <source>
        <dbReference type="ARBA" id="ARBA00022741"/>
    </source>
</evidence>
<dbReference type="CDD" id="cd02888">
    <property type="entry name" value="RNR_II_dimer"/>
    <property type="match status" value="1"/>
</dbReference>
<evidence type="ECO:0000256" key="1">
    <source>
        <dbReference type="ARBA" id="ARBA00001922"/>
    </source>
</evidence>
<dbReference type="Gene3D" id="3.20.70.20">
    <property type="match status" value="2"/>
</dbReference>
<dbReference type="PANTHER" id="PTHR43371">
    <property type="entry name" value="VITAMIN B12-DEPENDENT RIBONUCLEOTIDE REDUCTASE"/>
    <property type="match status" value="1"/>
</dbReference>
<keyword evidence="8 13" id="KW-0560">Oxidoreductase</keyword>
<feature type="region of interest" description="Disordered" evidence="14">
    <location>
        <begin position="92"/>
        <end position="111"/>
    </location>
</feature>
<keyword evidence="10 13" id="KW-0170">Cobalt</keyword>
<protein>
    <recommendedName>
        <fullName evidence="4 13">Vitamin B12-dependent ribonucleotide reductase</fullName>
        <ecNumber evidence="3 13">1.17.4.1</ecNumber>
    </recommendedName>
</protein>
<evidence type="ECO:0000256" key="13">
    <source>
        <dbReference type="RuleBase" id="RU364064"/>
    </source>
</evidence>
<evidence type="ECO:0000256" key="8">
    <source>
        <dbReference type="ARBA" id="ARBA00023002"/>
    </source>
</evidence>
<dbReference type="PRINTS" id="PR01183">
    <property type="entry name" value="RIBORDTASEM1"/>
</dbReference>
<dbReference type="RefSeq" id="WP_205495242.1">
    <property type="nucleotide sequence ID" value="NZ_JAFHAP010000008.1"/>
</dbReference>
<evidence type="ECO:0000256" key="9">
    <source>
        <dbReference type="ARBA" id="ARBA00023157"/>
    </source>
</evidence>
<dbReference type="NCBIfam" id="TIGR02504">
    <property type="entry name" value="NrdJ_Z"/>
    <property type="match status" value="1"/>
</dbReference>
<sequence>MVIASTNHDETKEKSDHEEDFGVKIKRYFTRPGEDPFDSVEYVKRDCRITNPDGSVVFEMKGAEVPKAWSQVAADIMISKYFRKAGVPQKDENGNPILDENGQPVTGPETSVKQVVHRLAGCWRDWGERYGYFDTEEDAQAFYDELVYMMLHQMAAPNSPQWFNTGLAYAYGIKGKPQGHYYVDPETEELKQGEDAYSRPQPHACFIQSVEDDLVNEGGIMDLWVREARLFKYGSGTGTNFSNIRGKGEPLSGGGTSSGLLSFLKIGDRAAGAIKSGGTTRRAAKMVCLDIDHPDVEEFINWKSNEEKKVRALIAAGYDPSFNGEAYETVSGQNSNNSVRVPHEFFKALEEDGGWALKYRTNGKTAKVVSARDLWRQIGQAAWECADPGVQYDGTINEWHTCPAGMDGQVGARHNRINASNPCSEYMFLDNTACNLASLNLMKFFDADSRQFDIPAFKHAVRLWTIVLEISVLMAQYPSREIAKLSYEYRTLGLGYANIGTLLMVSGIPYDSEEALAITGAITAIMTGTAYATSAEMAKELGPFKAFPINREHMLRVIRNHRRAAYNAPAEEYEGLTITPMGIHPTKCPPDLLEAARESWDEALKMGEQYGYRNAQTTLLAPTGTIGLLMDCDTTGIEPDFALVKFKKLAGGGYFKIANQSIRPALKNLGYTEEQIEDILRYVIGTLTLDGAPHINRETLKEKGFTDDDLRKVEEKLPTVFELPYAFTVWTLGEETLQRLGFQPEEYNAPDFNLLRELGFNQEQIEEANDVICGMMTIEGAPHLKKEHYPVFDTANKCGKHGTRFIHYMGHLRMMAAAQPFLSGAISKTINMPESATVEDICHAYLEGWKLGLKAVALYRDGSKSSQPLNTRGDKREKEEEPTEVPETAEAYAAASQLREVFADGHVPSVRRRLPRKREGFTQEARIAGQKVFVRTGEYPDGSLGEIFIDMHKAGSTMRGLLDAFAVAVSLGLQHGVPLEKYVNSMTFTRFEPAGTVDHPNIKMATSVIDYVFRLLGMEYLGRTDFVQVPPKKEELRCYVNEQKRKQQAETREETSSTRASAEVEQGYREVTGAQEPGNDQNIDAIRASSGAPLCIECGGMTKRNGSCYVCLDCGATTGCS</sequence>
<evidence type="ECO:0000256" key="11">
    <source>
        <dbReference type="ARBA" id="ARBA00025437"/>
    </source>
</evidence>
<reference evidence="18" key="1">
    <citation type="journal article" date="2024" name="Int. J. Syst. Evol. Microbiol.">
        <title>Polycladomyces zharkentensis sp. nov., a novel thermophilic cellulose- and starch-degrading member of the Bacillota from a geothermal aquifer in Kazakhstan.</title>
        <authorList>
            <person name="Mashzhan A."/>
            <person name="Kistaubayeva A."/>
            <person name="Javier-Lopez R."/>
            <person name="Bissenova U."/>
            <person name="Bissenbay A."/>
            <person name="Birkeland N.K."/>
        </authorList>
    </citation>
    <scope>NUCLEOTIDE SEQUENCE</scope>
    <source>
        <strain evidence="18">ZKZ2T</strain>
    </source>
</reference>
<comment type="cofactor">
    <cofactor evidence="1 13">
        <name>adenosylcob(III)alamin</name>
        <dbReference type="ChEBI" id="CHEBI:18408"/>
    </cofactor>
</comment>
<evidence type="ECO:0000259" key="15">
    <source>
        <dbReference type="Pfam" id="PF02867"/>
    </source>
</evidence>
<keyword evidence="5 13" id="KW-0846">Cobalamin</keyword>
<dbReference type="Pfam" id="PF02867">
    <property type="entry name" value="Ribonuc_red_lgC"/>
    <property type="match status" value="2"/>
</dbReference>
<evidence type="ECO:0000313" key="19">
    <source>
        <dbReference type="Proteomes" id="UP001177120"/>
    </source>
</evidence>
<dbReference type="NCBIfam" id="NF005122">
    <property type="entry name" value="PRK06556.1"/>
    <property type="match status" value="1"/>
</dbReference>
<comment type="caution">
    <text evidence="18">The sequence shown here is derived from an EMBL/GenBank/DDBJ whole genome shotgun (WGS) entry which is preliminary data.</text>
</comment>
<comment type="catalytic activity">
    <reaction evidence="12 13">
        <text>a 2'-deoxyribonucleoside 5'-diphosphate + [thioredoxin]-disulfide + H2O = a ribonucleoside 5'-diphosphate + [thioredoxin]-dithiol</text>
        <dbReference type="Rhea" id="RHEA:23252"/>
        <dbReference type="Rhea" id="RHEA-COMP:10698"/>
        <dbReference type="Rhea" id="RHEA-COMP:10700"/>
        <dbReference type="ChEBI" id="CHEBI:15377"/>
        <dbReference type="ChEBI" id="CHEBI:29950"/>
        <dbReference type="ChEBI" id="CHEBI:50058"/>
        <dbReference type="ChEBI" id="CHEBI:57930"/>
        <dbReference type="ChEBI" id="CHEBI:73316"/>
        <dbReference type="EC" id="1.17.4.1"/>
    </reaction>
</comment>
<feature type="domain" description="TSCPD" evidence="17">
    <location>
        <begin position="915"/>
        <end position="1017"/>
    </location>
</feature>
<dbReference type="Pfam" id="PF08471">
    <property type="entry name" value="Ribonuc_red_2_N"/>
    <property type="match status" value="1"/>
</dbReference>
<dbReference type="Proteomes" id="UP001177120">
    <property type="component" value="Unassembled WGS sequence"/>
</dbReference>
<evidence type="ECO:0000256" key="14">
    <source>
        <dbReference type="SAM" id="MobiDB-lite"/>
    </source>
</evidence>
<feature type="domain" description="Ribonucleotide reductase large subunit C-terminal" evidence="15">
    <location>
        <begin position="755"/>
        <end position="859"/>
    </location>
</feature>
<keyword evidence="9" id="KW-1015">Disulfide bond</keyword>
<evidence type="ECO:0000256" key="6">
    <source>
        <dbReference type="ARBA" id="ARBA00022634"/>
    </source>
</evidence>
<evidence type="ECO:0000256" key="4">
    <source>
        <dbReference type="ARBA" id="ARBA00014409"/>
    </source>
</evidence>
<dbReference type="InterPro" id="IPR000788">
    <property type="entry name" value="RNR_lg_C"/>
</dbReference>
<comment type="similarity">
    <text evidence="2 13">Belongs to the ribonucleoside diphosphate reductase class-2 family.</text>
</comment>
<name>A0ABS2WK90_9BACL</name>
<feature type="compositionally biased region" description="Basic and acidic residues" evidence="14">
    <location>
        <begin position="1044"/>
        <end position="1056"/>
    </location>
</feature>
<feature type="domain" description="Ribonucleotide reductase class II vitamin B12-dependent N-terminal" evidence="16">
    <location>
        <begin position="45"/>
        <end position="153"/>
    </location>
</feature>
<dbReference type="GO" id="GO:0004748">
    <property type="term" value="F:ribonucleoside-diphosphate reductase activity, thioredoxin disulfide as acceptor"/>
    <property type="evidence" value="ECO:0007669"/>
    <property type="project" value="UniProtKB-EC"/>
</dbReference>
<evidence type="ECO:0000259" key="17">
    <source>
        <dbReference type="Pfam" id="PF12637"/>
    </source>
</evidence>
<dbReference type="EC" id="1.17.4.1" evidence="3 13"/>
<keyword evidence="7 13" id="KW-0547">Nucleotide-binding</keyword>
<keyword evidence="6 13" id="KW-0237">DNA synthesis</keyword>
<feature type="region of interest" description="Disordered" evidence="14">
    <location>
        <begin position="864"/>
        <end position="888"/>
    </location>
</feature>
<evidence type="ECO:0000259" key="16">
    <source>
        <dbReference type="Pfam" id="PF08471"/>
    </source>
</evidence>
<comment type="function">
    <text evidence="11 13">Catalyzes the reduction of ribonucleotides to deoxyribonucleotides. May function to provide a pool of deoxyribonucleotide precursors for DNA repair during oxygen limitation and/or for immediate growth after restoration of oxygen.</text>
</comment>
<dbReference type="EMBL" id="JAFHAP010000008">
    <property type="protein sequence ID" value="MBN2909893.1"/>
    <property type="molecule type" value="Genomic_DNA"/>
</dbReference>
<evidence type="ECO:0000313" key="18">
    <source>
        <dbReference type="EMBL" id="MBN2909893.1"/>
    </source>
</evidence>
<dbReference type="PANTHER" id="PTHR43371:SF1">
    <property type="entry name" value="RIBONUCLEOSIDE-DIPHOSPHATE REDUCTASE"/>
    <property type="match status" value="1"/>
</dbReference>
<dbReference type="InterPro" id="IPR013344">
    <property type="entry name" value="RNR_NrdJ/NrdZ"/>
</dbReference>
<evidence type="ECO:0000256" key="3">
    <source>
        <dbReference type="ARBA" id="ARBA00012274"/>
    </source>
</evidence>
<dbReference type="InterPro" id="IPR024434">
    <property type="entry name" value="TSCPD_dom"/>
</dbReference>
<keyword evidence="19" id="KW-1185">Reference proteome</keyword>
<dbReference type="Pfam" id="PF12637">
    <property type="entry name" value="TSCPD"/>
    <property type="match status" value="1"/>
</dbReference>
<gene>
    <name evidence="18" type="ORF">JQC72_10190</name>
</gene>